<keyword evidence="3" id="KW-1185">Reference proteome</keyword>
<gene>
    <name evidence="2" type="ORF">NGTWS1702_19730</name>
</gene>
<evidence type="ECO:0000313" key="2">
    <source>
        <dbReference type="EMBL" id="GJF15819.1"/>
    </source>
</evidence>
<evidence type="ECO:0000313" key="3">
    <source>
        <dbReference type="Proteomes" id="UP001060504"/>
    </source>
</evidence>
<dbReference type="SUPFAM" id="SSF56529">
    <property type="entry name" value="FAH"/>
    <property type="match status" value="1"/>
</dbReference>
<feature type="domain" description="Fumarylacetoacetase-like C-terminal" evidence="1">
    <location>
        <begin position="115"/>
        <end position="300"/>
    </location>
</feature>
<protein>
    <submittedName>
        <fullName evidence="2">Fumarylacetoacetase</fullName>
    </submittedName>
</protein>
<dbReference type="Pfam" id="PF01557">
    <property type="entry name" value="FAA_hydrolase"/>
    <property type="match status" value="1"/>
</dbReference>
<dbReference type="PANTHER" id="PTHR43211">
    <property type="entry name" value="FUMARYLACETOACETATE HYDROLASE"/>
    <property type="match status" value="1"/>
</dbReference>
<evidence type="ECO:0000259" key="1">
    <source>
        <dbReference type="Pfam" id="PF01557"/>
    </source>
</evidence>
<accession>A0ABQ4VBU4</accession>
<dbReference type="InterPro" id="IPR011234">
    <property type="entry name" value="Fumarylacetoacetase-like_C"/>
</dbReference>
<name>A0ABQ4VBU4_9MYCO</name>
<dbReference type="Proteomes" id="UP001060504">
    <property type="component" value="Unassembled WGS sequence"/>
</dbReference>
<comment type="caution">
    <text evidence="2">The sequence shown here is derived from an EMBL/GenBank/DDBJ whole genome shotgun (WGS) entry which is preliminary data.</text>
</comment>
<dbReference type="InterPro" id="IPR036663">
    <property type="entry name" value="Fumarylacetoacetase_C_sf"/>
</dbReference>
<dbReference type="EMBL" id="BPRH01002073">
    <property type="protein sequence ID" value="GJF15819.1"/>
    <property type="molecule type" value="Genomic_DNA"/>
</dbReference>
<reference evidence="2 3" key="1">
    <citation type="submission" date="2021-08" db="EMBL/GenBank/DDBJ databases">
        <title>Draft genome sequence of Mycolicibacterium sp. NGTWS1702 strain.</title>
        <authorList>
            <person name="Matsumoto M."/>
            <person name="Tang B.C.C."/>
            <person name="Machida Y."/>
            <person name="Matoyama H."/>
            <person name="Kishihara T."/>
            <person name="Sato S."/>
            <person name="Kondo I."/>
            <person name="Sano M."/>
            <person name="Kato G."/>
        </authorList>
    </citation>
    <scope>NUCLEOTIDE SEQUENCE [LARGE SCALE GENOMIC DNA]</scope>
    <source>
        <strain evidence="2 3">NGTWSNA01</strain>
    </source>
</reference>
<dbReference type="PANTHER" id="PTHR43211:SF1">
    <property type="entry name" value="BLL6422 PROTEIN"/>
    <property type="match status" value="1"/>
</dbReference>
<organism evidence="2 3">
    <name type="scientific">Mycolicibacterium cyprinidarum</name>
    <dbReference type="NCBI Taxonomy" id="2860311"/>
    <lineage>
        <taxon>Bacteria</taxon>
        <taxon>Bacillati</taxon>
        <taxon>Actinomycetota</taxon>
        <taxon>Actinomycetes</taxon>
        <taxon>Mycobacteriales</taxon>
        <taxon>Mycobacteriaceae</taxon>
        <taxon>Mycolicibacterium</taxon>
    </lineage>
</organism>
<proteinExistence type="predicted"/>
<dbReference type="Gene3D" id="3.90.850.10">
    <property type="entry name" value="Fumarylacetoacetase-like, C-terminal domain"/>
    <property type="match status" value="1"/>
</dbReference>
<sequence length="308" mass="33636">MKLRRICTDSMLELQSLAPDGSWVPAPDQAALGGAIFDRDWELATARRHLQMSGYVLPFQPASFRDFMLYERHAIDAARGLVRRFHPGQSRAAEWAEKLTRRSFPLFKPNALFYRQPVYYMSNHLSFVPSGVPVAIPPYSSALDFELELGFVLKAPLYDASPQAALEAIGAFVVVNDFSARDVQRAEMATGLGPQKSKHFASSMSVIAVTADEILPCIDELSGSVSINGTTVSTVFSRGMQWSIGEVLAHASQGEQLYPGELFATGTLPGGSGMETGHWLRPGDRLSLAIDQIGEVTHSISGTMEQSL</sequence>